<feature type="compositionally biased region" description="Low complexity" evidence="1">
    <location>
        <begin position="877"/>
        <end position="888"/>
    </location>
</feature>
<feature type="compositionally biased region" description="Low complexity" evidence="1">
    <location>
        <begin position="333"/>
        <end position="345"/>
    </location>
</feature>
<feature type="compositionally biased region" description="Low complexity" evidence="1">
    <location>
        <begin position="81"/>
        <end position="91"/>
    </location>
</feature>
<evidence type="ECO:0000313" key="3">
    <source>
        <dbReference type="Proteomes" id="UP000076408"/>
    </source>
</evidence>
<feature type="region of interest" description="Disordered" evidence="1">
    <location>
        <begin position="371"/>
        <end position="438"/>
    </location>
</feature>
<dbReference type="KEGG" id="aste:118514198"/>
<dbReference type="Pfam" id="PF00378">
    <property type="entry name" value="ECH_1"/>
    <property type="match status" value="1"/>
</dbReference>
<reference evidence="2" key="2">
    <citation type="submission" date="2020-05" db="UniProtKB">
        <authorList>
            <consortium name="EnsemblMetazoa"/>
        </authorList>
    </citation>
    <scope>IDENTIFICATION</scope>
    <source>
        <strain evidence="2">Indian</strain>
    </source>
</reference>
<dbReference type="CTD" id="116874"/>
<dbReference type="InterPro" id="IPR051053">
    <property type="entry name" value="ECH/Chromodomain_protein"/>
</dbReference>
<dbReference type="VEuPathDB" id="VectorBase:ASTE008322"/>
<dbReference type="InterPro" id="IPR001753">
    <property type="entry name" value="Enoyl-CoA_hydra/iso"/>
</dbReference>
<name>A0A182Y298_ANOST</name>
<feature type="compositionally biased region" description="Polar residues" evidence="1">
    <location>
        <begin position="640"/>
        <end position="663"/>
    </location>
</feature>
<evidence type="ECO:0000313" key="2">
    <source>
        <dbReference type="EnsemblMetazoa" id="ASTEI02582-PA"/>
    </source>
</evidence>
<feature type="compositionally biased region" description="Polar residues" evidence="1">
    <location>
        <begin position="378"/>
        <end position="387"/>
    </location>
</feature>
<feature type="region of interest" description="Disordered" evidence="1">
    <location>
        <begin position="735"/>
        <end position="816"/>
    </location>
</feature>
<sequence length="1172" mass="127420">MSEPASGGIKNDPKDVSGKQPGAGRASFSNMSDDGFPAGPSLKSPTRADDTASLSDDEPKTLTTLEPVKKHVAETEKKGMPVVAVKAAPKASNSAHPLPAQSETAKANKTSDKDTHSTDSILEKMRNKLSKHIERKSLNSTPVSAPLDMSGAIEIPQDLILSNDIPQTPIAAPDSKESKLDDHDLIAILEGNVVAIRENASEIEVCVGSDETKDSGGEMEILSFSIINPDELQQAKKEREKEIARRQMESLPTMPKVRRVRNKPVVPKKESIKPIEKQTEKWPIKVHETFAAPAPKMPPGVTIMGQTTIRPLVKIPLDSGLPIKKEPEKMPEQQKQQQQQQQSPKSVKAMISKNLKEKLSKDMKLPIVAVKKPVPTVDTPQKNSQLVDSLVSDWDDEPPSGQRPAEAGVVAPPPKQQQKQAPTIVPMSEKPKVAAPEEQGQEFILPALPPAAEPPKRVIKRKIIWDPSDSTVPFASLVKANRAQSASANAVQDPPAGLAPLRRKRADSVAVRMIDNTPQFSTVGPARQRAKTPELGQVIVDRQLVIPPKTEELANDPKAKKRKKNEIERLLGDEGAINMLYDVECETNRKDLLKETEVDISDEDEKLLAKTKIITDAVINQGKSPNEPSAQGLRVRSKRSTTPMSQPGTATSPQQQQQHSTKASVSPTSLVVPVVTQPAKKSPANGTATTTTTTAVPPITGARKRKMTATAAREWEYVYNAQRNDDAMIIRRRSNSSYSSGASPRRLSFDQTNEPGDHRYGFGSENATSPQTATQEKATSEGHQQKAGGAFLFAKPPAKNESPPKKGTKAPGATASEEIKFNPSLVANMRGKLTKVLKGMKGAVPLATSTPGHDVPPVQNAKKQPIKRKAPATTTGSVDVVDSAVSASEKQPLSANEEDLERQLDHLKQISCVKQQGNYAEIVLAAKGVINREAEDALKDVFSFDLMNGLTNMLTMLQRDESVRAVLIRSSGAHFSRGIDVGHLIQPIEKRPEVVESMSICLMKFLKALIGFTKPIVAAVHGDVLGMGVTILPLFDLVVAQMGSSYTAPYGHFGYLPEGIGAFTNGRTLKGKTVPDLFLLGKRLTATVALDYGLVTETVPPERFEERARSVARTVANQSIQAMQTIKRHLRRDLVTRMGPLLLMEQKRQAEQWCTAECQQKFKLFVAKGGEL</sequence>
<feature type="compositionally biased region" description="Polar residues" evidence="1">
    <location>
        <begin position="765"/>
        <end position="777"/>
    </location>
</feature>
<feature type="compositionally biased region" description="Low complexity" evidence="1">
    <location>
        <begin position="735"/>
        <end position="746"/>
    </location>
</feature>
<feature type="compositionally biased region" description="Basic and acidic residues" evidence="1">
    <location>
        <begin position="323"/>
        <end position="332"/>
    </location>
</feature>
<organism evidence="2 3">
    <name type="scientific">Anopheles stephensi</name>
    <name type="common">Indo-Pakistan malaria mosquito</name>
    <dbReference type="NCBI Taxonomy" id="30069"/>
    <lineage>
        <taxon>Eukaryota</taxon>
        <taxon>Metazoa</taxon>
        <taxon>Ecdysozoa</taxon>
        <taxon>Arthropoda</taxon>
        <taxon>Hexapoda</taxon>
        <taxon>Insecta</taxon>
        <taxon>Pterygota</taxon>
        <taxon>Neoptera</taxon>
        <taxon>Endopterygota</taxon>
        <taxon>Diptera</taxon>
        <taxon>Nematocera</taxon>
        <taxon>Culicoidea</taxon>
        <taxon>Culicidae</taxon>
        <taxon>Anophelinae</taxon>
        <taxon>Anopheles</taxon>
    </lineage>
</organism>
<dbReference type="STRING" id="30069.A0A182Y298"/>
<protein>
    <submittedName>
        <fullName evidence="2">Uncharacterized protein</fullName>
    </submittedName>
</protein>
<dbReference type="PANTHER" id="PTHR43684:SF13">
    <property type="entry name" value="CHROMODOMAIN Y-LIKE PROTEIN"/>
    <property type="match status" value="1"/>
</dbReference>
<dbReference type="Gene3D" id="3.90.226.10">
    <property type="entry name" value="2-enoyl-CoA Hydratase, Chain A, domain 1"/>
    <property type="match status" value="1"/>
</dbReference>
<feature type="region of interest" description="Disordered" evidence="1">
    <location>
        <begin position="1"/>
        <end position="118"/>
    </location>
</feature>
<feature type="compositionally biased region" description="Basic and acidic residues" evidence="1">
    <location>
        <begin position="109"/>
        <end position="118"/>
    </location>
</feature>
<dbReference type="SUPFAM" id="SSF52096">
    <property type="entry name" value="ClpP/crotonase"/>
    <property type="match status" value="1"/>
</dbReference>
<feature type="compositionally biased region" description="Low complexity" evidence="1">
    <location>
        <begin position="664"/>
        <end position="676"/>
    </location>
</feature>
<dbReference type="OrthoDB" id="6357915at2759"/>
<dbReference type="PANTHER" id="PTHR43684">
    <property type="match status" value="1"/>
</dbReference>
<keyword evidence="3" id="KW-1185">Reference proteome</keyword>
<proteinExistence type="predicted"/>
<accession>A0A182Y298</accession>
<evidence type="ECO:0000256" key="1">
    <source>
        <dbReference type="SAM" id="MobiDB-lite"/>
    </source>
</evidence>
<dbReference type="CDD" id="cd06558">
    <property type="entry name" value="crotonase-like"/>
    <property type="match status" value="1"/>
</dbReference>
<feature type="region of interest" description="Disordered" evidence="1">
    <location>
        <begin position="319"/>
        <end position="358"/>
    </location>
</feature>
<reference evidence="3" key="1">
    <citation type="journal article" date="2014" name="Genome Biol.">
        <title>Genome analysis of a major urban malaria vector mosquito, Anopheles stephensi.</title>
        <authorList>
            <person name="Jiang X."/>
            <person name="Peery A."/>
            <person name="Hall A.B."/>
            <person name="Sharma A."/>
            <person name="Chen X.G."/>
            <person name="Waterhouse R.M."/>
            <person name="Komissarov A."/>
            <person name="Riehle M.M."/>
            <person name="Shouche Y."/>
            <person name="Sharakhova M.V."/>
            <person name="Lawson D."/>
            <person name="Pakpour N."/>
            <person name="Arensburger P."/>
            <person name="Davidson V.L."/>
            <person name="Eiglmeier K."/>
            <person name="Emrich S."/>
            <person name="George P."/>
            <person name="Kennedy R.C."/>
            <person name="Mane S.P."/>
            <person name="Maslen G."/>
            <person name="Oringanje C."/>
            <person name="Qi Y."/>
            <person name="Settlage R."/>
            <person name="Tojo M."/>
            <person name="Tubio J.M."/>
            <person name="Unger M.F."/>
            <person name="Wang B."/>
            <person name="Vernick K.D."/>
            <person name="Ribeiro J.M."/>
            <person name="James A.A."/>
            <person name="Michel K."/>
            <person name="Riehle M.A."/>
            <person name="Luckhart S."/>
            <person name="Sharakhov I.V."/>
            <person name="Tu Z."/>
        </authorList>
    </citation>
    <scope>NUCLEOTIDE SEQUENCE [LARGE SCALE GENOMIC DNA]</scope>
    <source>
        <strain evidence="3">Indian</strain>
    </source>
</reference>
<feature type="region of interest" description="Disordered" evidence="1">
    <location>
        <begin position="847"/>
        <end position="897"/>
    </location>
</feature>
<dbReference type="InterPro" id="IPR029045">
    <property type="entry name" value="ClpP/crotonase-like_dom_sf"/>
</dbReference>
<dbReference type="AlphaFoldDB" id="A0A182Y298"/>
<dbReference type="VEuPathDB" id="VectorBase:ASTEI02582"/>
<dbReference type="Proteomes" id="UP000076408">
    <property type="component" value="Unassembled WGS sequence"/>
</dbReference>
<dbReference type="GeneID" id="118514198"/>
<dbReference type="RefSeq" id="XP_035916780.1">
    <property type="nucleotide sequence ID" value="XM_036060887.1"/>
</dbReference>
<dbReference type="OMA" id="KIIWDPS"/>
<feature type="region of interest" description="Disordered" evidence="1">
    <location>
        <begin position="619"/>
        <end position="704"/>
    </location>
</feature>
<dbReference type="VEuPathDB" id="VectorBase:ASTEI20_043744"/>
<dbReference type="EnsemblMetazoa" id="ASTEI02582-RA">
    <property type="protein sequence ID" value="ASTEI02582-PA"/>
    <property type="gene ID" value="ASTEI02582"/>
</dbReference>
<feature type="compositionally biased region" description="Basic and acidic residues" evidence="1">
    <location>
        <begin position="67"/>
        <end position="79"/>
    </location>
</feature>